<sequence>MNLIPRKGHCFFERGKTNWLRKIQIWKKGPRFGFIQNSRLSLKQRMQIHLC</sequence>
<accession>A0AAD6KE83</accession>
<organism evidence="1 2">
    <name type="scientific">Salix udensis</name>
    <dbReference type="NCBI Taxonomy" id="889485"/>
    <lineage>
        <taxon>Eukaryota</taxon>
        <taxon>Viridiplantae</taxon>
        <taxon>Streptophyta</taxon>
        <taxon>Embryophyta</taxon>
        <taxon>Tracheophyta</taxon>
        <taxon>Spermatophyta</taxon>
        <taxon>Magnoliopsida</taxon>
        <taxon>eudicotyledons</taxon>
        <taxon>Gunneridae</taxon>
        <taxon>Pentapetalae</taxon>
        <taxon>rosids</taxon>
        <taxon>fabids</taxon>
        <taxon>Malpighiales</taxon>
        <taxon>Salicaceae</taxon>
        <taxon>Saliceae</taxon>
        <taxon>Salix</taxon>
    </lineage>
</organism>
<comment type="caution">
    <text evidence="1">The sequence shown here is derived from an EMBL/GenBank/DDBJ whole genome shotgun (WGS) entry which is preliminary data.</text>
</comment>
<dbReference type="EMBL" id="JAPFFJ010000007">
    <property type="protein sequence ID" value="KAJ6421929.1"/>
    <property type="molecule type" value="Genomic_DNA"/>
</dbReference>
<keyword evidence="2" id="KW-1185">Reference proteome</keyword>
<proteinExistence type="predicted"/>
<protein>
    <submittedName>
        <fullName evidence="1">Uncharacterized protein</fullName>
    </submittedName>
</protein>
<evidence type="ECO:0000313" key="1">
    <source>
        <dbReference type="EMBL" id="KAJ6421929.1"/>
    </source>
</evidence>
<reference evidence="1 2" key="1">
    <citation type="journal article" date="2023" name="Int. J. Mol. Sci.">
        <title>De Novo Assembly and Annotation of 11 Diverse Shrub Willow (Salix) Genomes Reveals Novel Gene Organization in Sex-Linked Regions.</title>
        <authorList>
            <person name="Hyden B."/>
            <person name="Feng K."/>
            <person name="Yates T.B."/>
            <person name="Jawdy S."/>
            <person name="Cereghino C."/>
            <person name="Smart L.B."/>
            <person name="Muchero W."/>
        </authorList>
    </citation>
    <scope>NUCLEOTIDE SEQUENCE [LARGE SCALE GENOMIC DNA]</scope>
    <source>
        <tissue evidence="1">Shoot tip</tissue>
    </source>
</reference>
<gene>
    <name evidence="1" type="ORF">OIU84_026961</name>
</gene>
<dbReference type="AlphaFoldDB" id="A0AAD6KE83"/>
<dbReference type="Proteomes" id="UP001162972">
    <property type="component" value="Chromosome 19"/>
</dbReference>
<evidence type="ECO:0000313" key="2">
    <source>
        <dbReference type="Proteomes" id="UP001162972"/>
    </source>
</evidence>
<feature type="non-terminal residue" evidence="1">
    <location>
        <position position="51"/>
    </location>
</feature>
<name>A0AAD6KE83_9ROSI</name>